<dbReference type="EMBL" id="VYZN01000017">
    <property type="protein sequence ID" value="KAE9538012.1"/>
    <property type="molecule type" value="Genomic_DNA"/>
</dbReference>
<reference evidence="1 2" key="1">
    <citation type="submission" date="2019-08" db="EMBL/GenBank/DDBJ databases">
        <title>The genome of the soybean aphid Biotype 1, its phylome, world population structure and adaptation to the North American continent.</title>
        <authorList>
            <person name="Giordano R."/>
            <person name="Donthu R.K."/>
            <person name="Hernandez A.G."/>
            <person name="Wright C.L."/>
            <person name="Zimin A.V."/>
        </authorList>
    </citation>
    <scope>NUCLEOTIDE SEQUENCE [LARGE SCALE GENOMIC DNA]</scope>
    <source>
        <tissue evidence="1">Whole aphids</tissue>
    </source>
</reference>
<dbReference type="Proteomes" id="UP000475862">
    <property type="component" value="Unassembled WGS sequence"/>
</dbReference>
<dbReference type="AlphaFoldDB" id="A0A6G0TUS2"/>
<accession>A0A6G0TUS2</accession>
<sequence>MKADNPSSLKIGFHFKPLKKFITNIWYNMMINDVYQKILLQIGYFYIKLEYNTIYYNLYPIYRNIGRYCYCFLYLQSILMMLLKNIYVDLCFCNILCPKENAQFFDKSTDSFNGSTDLKLFLLIYVYNILDKKWVKRFKLPVHQRHKQQSNQIDHLLSLTYWQCEPCSERMPNTQRSSPVVPFRQIWYSYFALPVHILTAKASCTSHTSISLTLKPAFSNTLGVAYVGPSLRPNCLAFSSVIMRQADAPSFAAVTVPCGLTKAAFNFANLSIGDTLIPLSFSITLDEFERSFNLSNGVLALFALKSRLLILRECLIGTSDMNSTPPATITSYAPAAIRPIPVVIP</sequence>
<keyword evidence="2" id="KW-1185">Reference proteome</keyword>
<comment type="caution">
    <text evidence="1">The sequence shown here is derived from an EMBL/GenBank/DDBJ whole genome shotgun (WGS) entry which is preliminary data.</text>
</comment>
<protein>
    <submittedName>
        <fullName evidence="1">Uncharacterized protein</fullName>
    </submittedName>
</protein>
<organism evidence="1 2">
    <name type="scientific">Aphis glycines</name>
    <name type="common">Soybean aphid</name>
    <dbReference type="NCBI Taxonomy" id="307491"/>
    <lineage>
        <taxon>Eukaryota</taxon>
        <taxon>Metazoa</taxon>
        <taxon>Ecdysozoa</taxon>
        <taxon>Arthropoda</taxon>
        <taxon>Hexapoda</taxon>
        <taxon>Insecta</taxon>
        <taxon>Pterygota</taxon>
        <taxon>Neoptera</taxon>
        <taxon>Paraneoptera</taxon>
        <taxon>Hemiptera</taxon>
        <taxon>Sternorrhyncha</taxon>
        <taxon>Aphidomorpha</taxon>
        <taxon>Aphidoidea</taxon>
        <taxon>Aphididae</taxon>
        <taxon>Aphidini</taxon>
        <taxon>Aphis</taxon>
        <taxon>Aphis</taxon>
    </lineage>
</organism>
<proteinExistence type="predicted"/>
<evidence type="ECO:0000313" key="2">
    <source>
        <dbReference type="Proteomes" id="UP000475862"/>
    </source>
</evidence>
<name>A0A6G0TUS2_APHGL</name>
<gene>
    <name evidence="1" type="ORF">AGLY_005984</name>
</gene>
<evidence type="ECO:0000313" key="1">
    <source>
        <dbReference type="EMBL" id="KAE9538012.1"/>
    </source>
</evidence>